<dbReference type="OrthoDB" id="5814418at2759"/>
<dbReference type="Gene3D" id="1.20.1250.20">
    <property type="entry name" value="MFS general substrate transporter like domains"/>
    <property type="match status" value="1"/>
</dbReference>
<keyword evidence="1" id="KW-1133">Transmembrane helix</keyword>
<evidence type="ECO:0000313" key="4">
    <source>
        <dbReference type="WBParaSite" id="ACOC_0000414801-mRNA-1"/>
    </source>
</evidence>
<gene>
    <name evidence="2" type="ORF">ACOC_LOCUS4149</name>
</gene>
<proteinExistence type="predicted"/>
<evidence type="ECO:0000313" key="2">
    <source>
        <dbReference type="EMBL" id="VDM55734.1"/>
    </source>
</evidence>
<name>A0A0R3PIH1_ANGCS</name>
<reference evidence="4" key="1">
    <citation type="submission" date="2017-02" db="UniProtKB">
        <authorList>
            <consortium name="WormBaseParasite"/>
        </authorList>
    </citation>
    <scope>IDENTIFICATION</scope>
</reference>
<evidence type="ECO:0000256" key="1">
    <source>
        <dbReference type="SAM" id="Phobius"/>
    </source>
</evidence>
<dbReference type="Proteomes" id="UP000267027">
    <property type="component" value="Unassembled WGS sequence"/>
</dbReference>
<accession>A0A0R3PIH1</accession>
<dbReference type="InterPro" id="IPR036259">
    <property type="entry name" value="MFS_trans_sf"/>
</dbReference>
<keyword evidence="1" id="KW-0812">Transmembrane</keyword>
<feature type="transmembrane region" description="Helical" evidence="1">
    <location>
        <begin position="29"/>
        <end position="48"/>
    </location>
</feature>
<keyword evidence="1" id="KW-0472">Membrane</keyword>
<dbReference type="EMBL" id="UYYA01002191">
    <property type="protein sequence ID" value="VDM55734.1"/>
    <property type="molecule type" value="Genomic_DNA"/>
</dbReference>
<dbReference type="AlphaFoldDB" id="A0A0R3PIH1"/>
<organism evidence="4">
    <name type="scientific">Angiostrongylus costaricensis</name>
    <name type="common">Nematode worm</name>
    <dbReference type="NCBI Taxonomy" id="334426"/>
    <lineage>
        <taxon>Eukaryota</taxon>
        <taxon>Metazoa</taxon>
        <taxon>Ecdysozoa</taxon>
        <taxon>Nematoda</taxon>
        <taxon>Chromadorea</taxon>
        <taxon>Rhabditida</taxon>
        <taxon>Rhabditina</taxon>
        <taxon>Rhabditomorpha</taxon>
        <taxon>Strongyloidea</taxon>
        <taxon>Metastrongylidae</taxon>
        <taxon>Angiostrongylus</taxon>
    </lineage>
</organism>
<dbReference type="WBParaSite" id="ACOC_0000414801-mRNA-1">
    <property type="protein sequence ID" value="ACOC_0000414801-mRNA-1"/>
    <property type="gene ID" value="ACOC_0000414801"/>
</dbReference>
<evidence type="ECO:0000313" key="3">
    <source>
        <dbReference type="Proteomes" id="UP000267027"/>
    </source>
</evidence>
<sequence>MWLLTVFMGNIIDMAVSGTHIIPEPAMEFFFYALLMILTMAIFIILAARYKYVENVEQSQTLQDKERINSDDTSC</sequence>
<protein>
    <submittedName>
        <fullName evidence="4">Neur_chan_memb domain-containing protein</fullName>
    </submittedName>
</protein>
<reference evidence="2 3" key="2">
    <citation type="submission" date="2018-11" db="EMBL/GenBank/DDBJ databases">
        <authorList>
            <consortium name="Pathogen Informatics"/>
        </authorList>
    </citation>
    <scope>NUCLEOTIDE SEQUENCE [LARGE SCALE GENOMIC DNA]</scope>
    <source>
        <strain evidence="2 3">Costa Rica</strain>
    </source>
</reference>
<keyword evidence="3" id="KW-1185">Reference proteome</keyword>